<name>A0A1Q4V9Q2_9ACTN</name>
<evidence type="ECO:0000256" key="1">
    <source>
        <dbReference type="SAM" id="SignalP"/>
    </source>
</evidence>
<gene>
    <name evidence="2" type="ORF">AB852_09895</name>
</gene>
<dbReference type="AlphaFoldDB" id="A0A1Q4V9Q2"/>
<reference evidence="2 3" key="1">
    <citation type="submission" date="2015-06" db="EMBL/GenBank/DDBJ databases">
        <title>Cloning and characterization of the uncialamcin biosynthetic gene cluster.</title>
        <authorList>
            <person name="Yan X."/>
            <person name="Huang T."/>
            <person name="Ge H."/>
            <person name="Shen B."/>
        </authorList>
    </citation>
    <scope>NUCLEOTIDE SEQUENCE [LARGE SCALE GENOMIC DNA]</scope>
    <source>
        <strain evidence="2 3">DCA2648</strain>
    </source>
</reference>
<sequence length="76" mass="7907">MNLRHATLAATAGALMMCGAATAQAAAASVTTDSNDQGRSVDLRKETAHLTHDMDRKATTPVHMAGYLLSAARPRG</sequence>
<dbReference type="GeneID" id="96790383"/>
<keyword evidence="3" id="KW-1185">Reference proteome</keyword>
<protein>
    <submittedName>
        <fullName evidence="2">Uncharacterized protein</fullName>
    </submittedName>
</protein>
<comment type="caution">
    <text evidence="2">The sequence shown here is derived from an EMBL/GenBank/DDBJ whole genome shotgun (WGS) entry which is preliminary data.</text>
</comment>
<feature type="signal peptide" evidence="1">
    <location>
        <begin position="1"/>
        <end position="25"/>
    </location>
</feature>
<feature type="chain" id="PRO_5013021737" evidence="1">
    <location>
        <begin position="26"/>
        <end position="76"/>
    </location>
</feature>
<proteinExistence type="predicted"/>
<dbReference type="RefSeq" id="WP_073786243.1">
    <property type="nucleotide sequence ID" value="NZ_CP108638.1"/>
</dbReference>
<dbReference type="Proteomes" id="UP000186455">
    <property type="component" value="Unassembled WGS sequence"/>
</dbReference>
<organism evidence="2 3">
    <name type="scientific">Streptomyces uncialis</name>
    <dbReference type="NCBI Taxonomy" id="1048205"/>
    <lineage>
        <taxon>Bacteria</taxon>
        <taxon>Bacillati</taxon>
        <taxon>Actinomycetota</taxon>
        <taxon>Actinomycetes</taxon>
        <taxon>Kitasatosporales</taxon>
        <taxon>Streptomycetaceae</taxon>
        <taxon>Streptomyces</taxon>
    </lineage>
</organism>
<accession>A0A1Q4V9Q2</accession>
<evidence type="ECO:0000313" key="3">
    <source>
        <dbReference type="Proteomes" id="UP000186455"/>
    </source>
</evidence>
<evidence type="ECO:0000313" key="2">
    <source>
        <dbReference type="EMBL" id="OKH94564.1"/>
    </source>
</evidence>
<dbReference type="EMBL" id="LFBV01000002">
    <property type="protein sequence ID" value="OKH94564.1"/>
    <property type="molecule type" value="Genomic_DNA"/>
</dbReference>
<keyword evidence="1" id="KW-0732">Signal</keyword>